<evidence type="ECO:0000313" key="4">
    <source>
        <dbReference type="EMBL" id="PIY88822.1"/>
    </source>
</evidence>
<proteinExistence type="inferred from homology"/>
<comment type="subcellular location">
    <subcellularLocation>
        <location evidence="3">Cytoplasm</location>
    </subcellularLocation>
</comment>
<dbReference type="PANTHER" id="PTHR21139">
    <property type="entry name" value="TRIOSEPHOSPHATE ISOMERASE"/>
    <property type="match status" value="1"/>
</dbReference>
<comment type="pathway">
    <text evidence="3">Carbohydrate degradation; glycolysis; D-glyceraldehyde 3-phosphate from glycerone phosphate: step 1/1.</text>
</comment>
<dbReference type="UniPathway" id="UPA00109">
    <property type="reaction ID" value="UER00189"/>
</dbReference>
<dbReference type="InterPro" id="IPR013785">
    <property type="entry name" value="Aldolase_TIM"/>
</dbReference>
<dbReference type="InterPro" id="IPR035990">
    <property type="entry name" value="TIM_sf"/>
</dbReference>
<dbReference type="PROSITE" id="PS51440">
    <property type="entry name" value="TIM_2"/>
    <property type="match status" value="1"/>
</dbReference>
<comment type="subunit">
    <text evidence="3">Homodimer.</text>
</comment>
<sequence>MKPLIIANWKMNPITLHEAKQNFGLVKKALKRIKNVRVVVCPPFVFLPVFEPGRRLELGGQDCFWEEKGSFTGEVSPKTLRSLGCRYVILGHSERRIYFGETDEMINKKIKAAFGAGLKVILCVGEKNEGEIQEMQDQLEKDLMGIKKGEINNLILAYEPIWAISGFGGKAASVNEAMEGALFVRKILNKIFGKNLAKKMEILYGGSASQNPRSYIYEAGMNGLVMGGSSARARDFIDLLKTVKGS</sequence>
<dbReference type="EC" id="5.3.1.1" evidence="3"/>
<comment type="similarity">
    <text evidence="1 3">Belongs to the triosephosphate isomerase family.</text>
</comment>
<reference evidence="5" key="1">
    <citation type="submission" date="2017-09" db="EMBL/GenBank/DDBJ databases">
        <title>Depth-based differentiation of microbial function through sediment-hosted aquifers and enrichment of novel symbionts in the deep terrestrial subsurface.</title>
        <authorList>
            <person name="Probst A.J."/>
            <person name="Ladd B."/>
            <person name="Jarett J.K."/>
            <person name="Geller-Mcgrath D.E."/>
            <person name="Sieber C.M.K."/>
            <person name="Emerson J.B."/>
            <person name="Anantharaman K."/>
            <person name="Thomas B.C."/>
            <person name="Malmstrom R."/>
            <person name="Stieglmeier M."/>
            <person name="Klingl A."/>
            <person name="Woyke T."/>
            <person name="Ryan C.M."/>
            <person name="Banfield J.F."/>
        </authorList>
    </citation>
    <scope>NUCLEOTIDE SEQUENCE [LARGE SCALE GENOMIC DNA]</scope>
</reference>
<gene>
    <name evidence="4" type="primary">tpiA</name>
    <name evidence="4" type="ORF">COY73_02680</name>
</gene>
<dbReference type="GO" id="GO:0004807">
    <property type="term" value="F:triose-phosphate isomerase activity"/>
    <property type="evidence" value="ECO:0007669"/>
    <property type="project" value="UniProtKB-UniRule"/>
</dbReference>
<dbReference type="GO" id="GO:0019563">
    <property type="term" value="P:glycerol catabolic process"/>
    <property type="evidence" value="ECO:0007669"/>
    <property type="project" value="TreeGrafter"/>
</dbReference>
<evidence type="ECO:0000256" key="3">
    <source>
        <dbReference type="RuleBase" id="RU363013"/>
    </source>
</evidence>
<evidence type="ECO:0000256" key="1">
    <source>
        <dbReference type="ARBA" id="ARBA00007422"/>
    </source>
</evidence>
<organism evidence="4 5">
    <name type="scientific">Candidatus Nealsonbacteria bacterium CG_4_10_14_0_8_um_filter_37_14</name>
    <dbReference type="NCBI Taxonomy" id="1974684"/>
    <lineage>
        <taxon>Bacteria</taxon>
        <taxon>Candidatus Nealsoniibacteriota</taxon>
    </lineage>
</organism>
<comment type="catalytic activity">
    <reaction evidence="3">
        <text>D-glyceraldehyde 3-phosphate = dihydroxyacetone phosphate</text>
        <dbReference type="Rhea" id="RHEA:18585"/>
        <dbReference type="ChEBI" id="CHEBI:57642"/>
        <dbReference type="ChEBI" id="CHEBI:59776"/>
        <dbReference type="EC" id="5.3.1.1"/>
    </reaction>
</comment>
<keyword evidence="2 3" id="KW-0413">Isomerase</keyword>
<dbReference type="GO" id="GO:0046166">
    <property type="term" value="P:glyceraldehyde-3-phosphate biosynthetic process"/>
    <property type="evidence" value="ECO:0007669"/>
    <property type="project" value="TreeGrafter"/>
</dbReference>
<dbReference type="PANTHER" id="PTHR21139:SF42">
    <property type="entry name" value="TRIOSEPHOSPHATE ISOMERASE"/>
    <property type="match status" value="1"/>
</dbReference>
<keyword evidence="3" id="KW-0963">Cytoplasm</keyword>
<dbReference type="Pfam" id="PF00121">
    <property type="entry name" value="TIM"/>
    <property type="match status" value="1"/>
</dbReference>
<dbReference type="Proteomes" id="UP000230767">
    <property type="component" value="Unassembled WGS sequence"/>
</dbReference>
<dbReference type="CDD" id="cd00311">
    <property type="entry name" value="TIM"/>
    <property type="match status" value="1"/>
</dbReference>
<protein>
    <recommendedName>
        <fullName evidence="3">Triosephosphate isomerase</fullName>
        <ecNumber evidence="3">5.3.1.1</ecNumber>
    </recommendedName>
</protein>
<dbReference type="SUPFAM" id="SSF51351">
    <property type="entry name" value="Triosephosphate isomerase (TIM)"/>
    <property type="match status" value="1"/>
</dbReference>
<evidence type="ECO:0000256" key="2">
    <source>
        <dbReference type="ARBA" id="ARBA00023235"/>
    </source>
</evidence>
<dbReference type="Gene3D" id="3.20.20.70">
    <property type="entry name" value="Aldolase class I"/>
    <property type="match status" value="1"/>
</dbReference>
<dbReference type="GO" id="GO:0005829">
    <property type="term" value="C:cytosol"/>
    <property type="evidence" value="ECO:0007669"/>
    <property type="project" value="TreeGrafter"/>
</dbReference>
<dbReference type="InterPro" id="IPR000652">
    <property type="entry name" value="Triosephosphate_isomerase"/>
</dbReference>
<keyword evidence="3" id="KW-0324">Glycolysis</keyword>
<comment type="caution">
    <text evidence="4">The sequence shown here is derived from an EMBL/GenBank/DDBJ whole genome shotgun (WGS) entry which is preliminary data.</text>
</comment>
<dbReference type="UniPathway" id="UPA00138"/>
<dbReference type="GO" id="GO:0006094">
    <property type="term" value="P:gluconeogenesis"/>
    <property type="evidence" value="ECO:0007669"/>
    <property type="project" value="UniProtKB-UniPathway"/>
</dbReference>
<keyword evidence="3" id="KW-0312">Gluconeogenesis</keyword>
<dbReference type="NCBIfam" id="TIGR00419">
    <property type="entry name" value="tim"/>
    <property type="match status" value="1"/>
</dbReference>
<comment type="pathway">
    <text evidence="3">Carbohydrate biosynthesis; gluconeogenesis.</text>
</comment>
<dbReference type="AlphaFoldDB" id="A0A2M7R746"/>
<name>A0A2M7R746_9BACT</name>
<accession>A0A2M7R746</accession>
<dbReference type="GO" id="GO:0006096">
    <property type="term" value="P:glycolytic process"/>
    <property type="evidence" value="ECO:0007669"/>
    <property type="project" value="UniProtKB-UniRule"/>
</dbReference>
<dbReference type="EMBL" id="PFLW01000066">
    <property type="protein sequence ID" value="PIY88822.1"/>
    <property type="molecule type" value="Genomic_DNA"/>
</dbReference>
<evidence type="ECO:0000313" key="5">
    <source>
        <dbReference type="Proteomes" id="UP000230767"/>
    </source>
</evidence>